<gene>
    <name evidence="2" type="ORF">Taro_001348</name>
</gene>
<dbReference type="AlphaFoldDB" id="A0A843TIT8"/>
<evidence type="ECO:0000313" key="2">
    <source>
        <dbReference type="EMBL" id="MQL69060.1"/>
    </source>
</evidence>
<reference evidence="2" key="1">
    <citation type="submission" date="2017-07" db="EMBL/GenBank/DDBJ databases">
        <title>Taro Niue Genome Assembly and Annotation.</title>
        <authorList>
            <person name="Atibalentja N."/>
            <person name="Keating K."/>
            <person name="Fields C.J."/>
        </authorList>
    </citation>
    <scope>NUCLEOTIDE SEQUENCE</scope>
    <source>
        <strain evidence="2">Niue_2</strain>
        <tissue evidence="2">Leaf</tissue>
    </source>
</reference>
<organism evidence="2 3">
    <name type="scientific">Colocasia esculenta</name>
    <name type="common">Wild taro</name>
    <name type="synonym">Arum esculentum</name>
    <dbReference type="NCBI Taxonomy" id="4460"/>
    <lineage>
        <taxon>Eukaryota</taxon>
        <taxon>Viridiplantae</taxon>
        <taxon>Streptophyta</taxon>
        <taxon>Embryophyta</taxon>
        <taxon>Tracheophyta</taxon>
        <taxon>Spermatophyta</taxon>
        <taxon>Magnoliopsida</taxon>
        <taxon>Liliopsida</taxon>
        <taxon>Araceae</taxon>
        <taxon>Aroideae</taxon>
        <taxon>Colocasieae</taxon>
        <taxon>Colocasia</taxon>
    </lineage>
</organism>
<protein>
    <submittedName>
        <fullName evidence="2">Uncharacterized protein</fullName>
    </submittedName>
</protein>
<comment type="caution">
    <text evidence="2">The sequence shown here is derived from an EMBL/GenBank/DDBJ whole genome shotgun (WGS) entry which is preliminary data.</text>
</comment>
<name>A0A843TIT8_COLES</name>
<keyword evidence="3" id="KW-1185">Reference proteome</keyword>
<proteinExistence type="predicted"/>
<feature type="region of interest" description="Disordered" evidence="1">
    <location>
        <begin position="20"/>
        <end position="45"/>
    </location>
</feature>
<evidence type="ECO:0000313" key="3">
    <source>
        <dbReference type="Proteomes" id="UP000652761"/>
    </source>
</evidence>
<accession>A0A843TIT8</accession>
<dbReference type="Proteomes" id="UP000652761">
    <property type="component" value="Unassembled WGS sequence"/>
</dbReference>
<sequence length="180" mass="19509">MPQGRKGVVSAFLGGGFFLPEPGGGRRGRGARGEGDALPETLFPPPLFRTVSSETETVSVSALPETETDTLILEVCRGSDIWKFLTVGALQVLKNALELPLRFGWNGDPCVPQQHPWSGVDCQFDGKSGKWVIDGLIDIIRVLSKATLNWAKPYNPKGGLPLLWLCSGGRRLPIRGAMIR</sequence>
<dbReference type="OrthoDB" id="1060944at2759"/>
<evidence type="ECO:0000256" key="1">
    <source>
        <dbReference type="SAM" id="MobiDB-lite"/>
    </source>
</evidence>
<dbReference type="EMBL" id="NMUH01000028">
    <property type="protein sequence ID" value="MQL69060.1"/>
    <property type="molecule type" value="Genomic_DNA"/>
</dbReference>